<protein>
    <submittedName>
        <fullName evidence="1">Ig domain-containing protein</fullName>
    </submittedName>
</protein>
<dbReference type="Proteomes" id="UP000095651">
    <property type="component" value="Unassembled WGS sequence"/>
</dbReference>
<gene>
    <name evidence="1" type="ORF">ERS852407_05468</name>
</gene>
<dbReference type="Gene3D" id="3.80.10.10">
    <property type="entry name" value="Ribonuclease Inhibitor"/>
    <property type="match status" value="1"/>
</dbReference>
<sequence>MFLYQIKNEAIAILGCRSYDGLVEIPETIDGKPVTELAAYAFSEGWGRREMLKAAGKILLADAEGNAQNGMEAEMNASSPEAVELPPVACCGHLKEIILPRTIKKIGNYAFYNCFELNTIRCYSTIEDVGSGLFTGCTGIRHMDIHIVPDRRSCFKELISELRQELYVNYYTESELNLPPAKSALQAKLVFPEMFEESVENTPARIIMREMHGCGHMYRYCFEQTEFRFSKYDALFPHIKVQEPERVVCSLVMGRLKYPLELMEPHRGAYEEYLSEHMGGAAECALAAGDTETYSWLAVHYADRKETLDEMIELAGREGETEVLSGLMDLRHRRFPAKKRSFSL</sequence>
<accession>A0A174LRG3</accession>
<proteinExistence type="predicted"/>
<reference evidence="1 2" key="1">
    <citation type="submission" date="2015-09" db="EMBL/GenBank/DDBJ databases">
        <authorList>
            <consortium name="Pathogen Informatics"/>
        </authorList>
    </citation>
    <scope>NUCLEOTIDE SEQUENCE [LARGE SCALE GENOMIC DNA]</scope>
    <source>
        <strain evidence="1 2">2789STDY5608850</strain>
    </source>
</reference>
<name>A0A174LRG3_9FIRM</name>
<organism evidence="1 2">
    <name type="scientific">Hungatella hathewayi</name>
    <dbReference type="NCBI Taxonomy" id="154046"/>
    <lineage>
        <taxon>Bacteria</taxon>
        <taxon>Bacillati</taxon>
        <taxon>Bacillota</taxon>
        <taxon>Clostridia</taxon>
        <taxon>Lachnospirales</taxon>
        <taxon>Lachnospiraceae</taxon>
        <taxon>Hungatella</taxon>
    </lineage>
</organism>
<dbReference type="AlphaFoldDB" id="A0A174LRG3"/>
<dbReference type="EMBL" id="CYZE01000023">
    <property type="protein sequence ID" value="CUP26782.1"/>
    <property type="molecule type" value="Genomic_DNA"/>
</dbReference>
<evidence type="ECO:0000313" key="2">
    <source>
        <dbReference type="Proteomes" id="UP000095651"/>
    </source>
</evidence>
<dbReference type="RefSeq" id="WP_055659997.1">
    <property type="nucleotide sequence ID" value="NZ_CABIXC010000023.1"/>
</dbReference>
<dbReference type="InterPro" id="IPR032675">
    <property type="entry name" value="LRR_dom_sf"/>
</dbReference>
<dbReference type="InterPro" id="IPR026906">
    <property type="entry name" value="LRR_5"/>
</dbReference>
<evidence type="ECO:0000313" key="1">
    <source>
        <dbReference type="EMBL" id="CUP26782.1"/>
    </source>
</evidence>
<dbReference type="Pfam" id="PF13306">
    <property type="entry name" value="LRR_5"/>
    <property type="match status" value="1"/>
</dbReference>